<name>A0A5M3XUE6_9ACTN</name>
<keyword evidence="3" id="KW-1185">Reference proteome</keyword>
<feature type="region of interest" description="Disordered" evidence="1">
    <location>
        <begin position="1"/>
        <end position="42"/>
    </location>
</feature>
<evidence type="ECO:0000256" key="1">
    <source>
        <dbReference type="SAM" id="MobiDB-lite"/>
    </source>
</evidence>
<reference evidence="2 3" key="1">
    <citation type="submission" date="2019-10" db="EMBL/GenBank/DDBJ databases">
        <title>Whole genome shotgun sequence of Acrocarpospora pleiomorpha NBRC 16267.</title>
        <authorList>
            <person name="Ichikawa N."/>
            <person name="Kimura A."/>
            <person name="Kitahashi Y."/>
            <person name="Komaki H."/>
            <person name="Oguchi A."/>
        </authorList>
    </citation>
    <scope>NUCLEOTIDE SEQUENCE [LARGE SCALE GENOMIC DNA]</scope>
    <source>
        <strain evidence="2 3">NBRC 16267</strain>
    </source>
</reference>
<dbReference type="Proteomes" id="UP000377595">
    <property type="component" value="Unassembled WGS sequence"/>
</dbReference>
<feature type="compositionally biased region" description="Polar residues" evidence="1">
    <location>
        <begin position="7"/>
        <end position="20"/>
    </location>
</feature>
<dbReference type="AlphaFoldDB" id="A0A5M3XUE6"/>
<evidence type="ECO:0000313" key="3">
    <source>
        <dbReference type="Proteomes" id="UP000377595"/>
    </source>
</evidence>
<gene>
    <name evidence="2" type="ORF">Aple_058420</name>
</gene>
<comment type="caution">
    <text evidence="2">The sequence shown here is derived from an EMBL/GenBank/DDBJ whole genome shotgun (WGS) entry which is preliminary data.</text>
</comment>
<organism evidence="2 3">
    <name type="scientific">Acrocarpospora pleiomorpha</name>
    <dbReference type="NCBI Taxonomy" id="90975"/>
    <lineage>
        <taxon>Bacteria</taxon>
        <taxon>Bacillati</taxon>
        <taxon>Actinomycetota</taxon>
        <taxon>Actinomycetes</taxon>
        <taxon>Streptosporangiales</taxon>
        <taxon>Streptosporangiaceae</taxon>
        <taxon>Acrocarpospora</taxon>
    </lineage>
</organism>
<accession>A0A5M3XUE6</accession>
<proteinExistence type="predicted"/>
<sequence length="118" mass="12557">MRRASDNRSSTSMPTPSDQLVPSAVSENALDRPSGAIPPCALKPTKTMGDVITVTPPASARLHSPDRSACAAMCIETRDDEQAVSTVTAGPSNPSVYERRPDNTLAARPVTPWPWRSA</sequence>
<protein>
    <submittedName>
        <fullName evidence="2">Uncharacterized protein</fullName>
    </submittedName>
</protein>
<feature type="region of interest" description="Disordered" evidence="1">
    <location>
        <begin position="83"/>
        <end position="118"/>
    </location>
</feature>
<feature type="compositionally biased region" description="Polar residues" evidence="1">
    <location>
        <begin position="83"/>
        <end position="95"/>
    </location>
</feature>
<evidence type="ECO:0000313" key="2">
    <source>
        <dbReference type="EMBL" id="GES22943.1"/>
    </source>
</evidence>
<dbReference type="EMBL" id="BLAF01000036">
    <property type="protein sequence ID" value="GES22943.1"/>
    <property type="molecule type" value="Genomic_DNA"/>
</dbReference>